<dbReference type="EMBL" id="NFJD01000014">
    <property type="protein sequence ID" value="OUO55854.1"/>
    <property type="molecule type" value="Genomic_DNA"/>
</dbReference>
<sequence length="179" mass="19567">NANPYTRDTVTVEENPNYVAGSAVAGEEQYVVTLKREQINIETDTTATWPPRLCDRTTDAAIFTAVGGGTCNAGSTCYVDPAKVTQTNACIYVNDTSFTNYPTTPAQAASEVVDVRLQPIKTFDRSATKVGEGMVITEEWDALYFYNPTPSSERHTQEEIAQCTGATDVKQCPYEMVPD</sequence>
<protein>
    <submittedName>
        <fullName evidence="1">Uncharacterized protein</fullName>
    </submittedName>
</protein>
<reference evidence="2" key="1">
    <citation type="submission" date="2017-04" db="EMBL/GenBank/DDBJ databases">
        <title>Function of individual gut microbiota members based on whole genome sequencing of pure cultures obtained from chicken caecum.</title>
        <authorList>
            <person name="Medvecky M."/>
            <person name="Cejkova D."/>
            <person name="Polansky O."/>
            <person name="Karasova D."/>
            <person name="Kubasova T."/>
            <person name="Cizek A."/>
            <person name="Rychlik I."/>
        </authorList>
    </citation>
    <scope>NUCLEOTIDE SEQUENCE [LARGE SCALE GENOMIC DNA]</scope>
    <source>
        <strain evidence="2">An273</strain>
    </source>
</reference>
<proteinExistence type="predicted"/>
<dbReference type="RefSeq" id="WP_158093816.1">
    <property type="nucleotide sequence ID" value="NZ_NFJD01000014.1"/>
</dbReference>
<evidence type="ECO:0000313" key="1">
    <source>
        <dbReference type="EMBL" id="OUO55854.1"/>
    </source>
</evidence>
<comment type="caution">
    <text evidence="1">The sequence shown here is derived from an EMBL/GenBank/DDBJ whole genome shotgun (WGS) entry which is preliminary data.</text>
</comment>
<evidence type="ECO:0000313" key="2">
    <source>
        <dbReference type="Proteomes" id="UP000196368"/>
    </source>
</evidence>
<feature type="non-terminal residue" evidence="1">
    <location>
        <position position="179"/>
    </location>
</feature>
<gene>
    <name evidence="1" type="ORF">B5F75_07265</name>
</gene>
<organism evidence="1 2">
    <name type="scientific">Candidatus Avelusimicrobium gallicola</name>
    <dbReference type="NCBI Taxonomy" id="2562704"/>
    <lineage>
        <taxon>Bacteria</taxon>
        <taxon>Pseudomonadati</taxon>
        <taxon>Elusimicrobiota</taxon>
        <taxon>Elusimicrobia</taxon>
        <taxon>Elusimicrobiales</taxon>
        <taxon>Elusimicrobiaceae</taxon>
        <taxon>Candidatus Avelusimicrobium</taxon>
    </lineage>
</organism>
<name>A0A1Y4D9C8_9BACT</name>
<dbReference type="AlphaFoldDB" id="A0A1Y4D9C8"/>
<keyword evidence="2" id="KW-1185">Reference proteome</keyword>
<dbReference type="Proteomes" id="UP000196368">
    <property type="component" value="Unassembled WGS sequence"/>
</dbReference>
<feature type="non-terminal residue" evidence="1">
    <location>
        <position position="1"/>
    </location>
</feature>
<accession>A0A1Y4D9C8</accession>